<proteinExistence type="predicted"/>
<feature type="transmembrane region" description="Helical" evidence="5">
    <location>
        <begin position="88"/>
        <end position="105"/>
    </location>
</feature>
<dbReference type="InterPro" id="IPR007016">
    <property type="entry name" value="O-antigen_ligase-rel_domated"/>
</dbReference>
<evidence type="ECO:0000313" key="7">
    <source>
        <dbReference type="EMBL" id="MFD1249855.1"/>
    </source>
</evidence>
<keyword evidence="8" id="KW-1185">Reference proteome</keyword>
<evidence type="ECO:0000259" key="6">
    <source>
        <dbReference type="Pfam" id="PF04932"/>
    </source>
</evidence>
<organism evidence="7 8">
    <name type="scientific">Nocardioides ginsengisoli</name>
    <dbReference type="NCBI Taxonomy" id="363868"/>
    <lineage>
        <taxon>Bacteria</taxon>
        <taxon>Bacillati</taxon>
        <taxon>Actinomycetota</taxon>
        <taxon>Actinomycetes</taxon>
        <taxon>Propionibacteriales</taxon>
        <taxon>Nocardioidaceae</taxon>
        <taxon>Nocardioides</taxon>
    </lineage>
</organism>
<sequence>MLAPSKKPPAPGRSRLDTTLATLGLTFVAVVLAAVASQGTIPLIVAGVAAVYVLLLALIGRERTAIFTLMGAFATAPMYKGLAPSASSLITATDGLVALGVLLLLPSLFNKRVQMPGIFGLGVVIVWVMSCIASVASADPSKSGMTMILWLGVMAGLPTIIAMWEPSDFVVDLLCWCYVFGQMVSFAYAMYYGPSDQGRYGGLATHPNYFAQGGLIAFCVLLYLFYRHKITWVRVVAVGAGVICGASIYLSGSRAAMMVAAVIILMVPVVERSAIMGFIYAICGALFVIAIPILVDISGETSSLGRLVGGSNSNFSDQARELGQQSGIERFLSHPFIGTGLIDLFEIHNMYLEIAAAIGVFGLVGYLLIIFVFARPLFSDVPHRRLLYVAWAFIGFGATVPGFYDRSIWLPLALGAVAVMEYRRTTPWFLSGRPAGAPPMALAPSGAVPGKADR</sequence>
<evidence type="ECO:0000256" key="2">
    <source>
        <dbReference type="ARBA" id="ARBA00022692"/>
    </source>
</evidence>
<feature type="transmembrane region" description="Helical" evidence="5">
    <location>
        <begin position="354"/>
        <end position="374"/>
    </location>
</feature>
<comment type="subcellular location">
    <subcellularLocation>
        <location evidence="1">Membrane</location>
        <topology evidence="1">Multi-pass membrane protein</topology>
    </subcellularLocation>
</comment>
<keyword evidence="7" id="KW-0436">Ligase</keyword>
<dbReference type="RefSeq" id="WP_367920376.1">
    <property type="nucleotide sequence ID" value="NZ_BAABAC010000030.1"/>
</dbReference>
<feature type="transmembrane region" description="Helical" evidence="5">
    <location>
        <begin position="43"/>
        <end position="59"/>
    </location>
</feature>
<evidence type="ECO:0000256" key="5">
    <source>
        <dbReference type="SAM" id="Phobius"/>
    </source>
</evidence>
<protein>
    <submittedName>
        <fullName evidence="7">O-antigen ligase family protein</fullName>
    </submittedName>
</protein>
<dbReference type="Pfam" id="PF04932">
    <property type="entry name" value="Wzy_C"/>
    <property type="match status" value="1"/>
</dbReference>
<name>A0ABW3W5R8_9ACTN</name>
<feature type="domain" description="O-antigen ligase-related" evidence="6">
    <location>
        <begin position="241"/>
        <end position="367"/>
    </location>
</feature>
<accession>A0ABW3W5R8</accession>
<feature type="transmembrane region" description="Helical" evidence="5">
    <location>
        <begin position="169"/>
        <end position="189"/>
    </location>
</feature>
<dbReference type="Proteomes" id="UP001597229">
    <property type="component" value="Unassembled WGS sequence"/>
</dbReference>
<dbReference type="PANTHER" id="PTHR37422:SF23">
    <property type="entry name" value="TEICHURONIC ACID BIOSYNTHESIS PROTEIN TUAE"/>
    <property type="match status" value="1"/>
</dbReference>
<dbReference type="GO" id="GO:0016874">
    <property type="term" value="F:ligase activity"/>
    <property type="evidence" value="ECO:0007669"/>
    <property type="project" value="UniProtKB-KW"/>
</dbReference>
<dbReference type="InterPro" id="IPR051533">
    <property type="entry name" value="WaaL-like"/>
</dbReference>
<feature type="transmembrane region" description="Helical" evidence="5">
    <location>
        <begin position="209"/>
        <end position="226"/>
    </location>
</feature>
<evidence type="ECO:0000256" key="3">
    <source>
        <dbReference type="ARBA" id="ARBA00022989"/>
    </source>
</evidence>
<gene>
    <name evidence="7" type="ORF">ACFQ3F_18795</name>
</gene>
<dbReference type="PANTHER" id="PTHR37422">
    <property type="entry name" value="TEICHURONIC ACID BIOSYNTHESIS PROTEIN TUAE"/>
    <property type="match status" value="1"/>
</dbReference>
<keyword evidence="3 5" id="KW-1133">Transmembrane helix</keyword>
<feature type="transmembrane region" description="Helical" evidence="5">
    <location>
        <begin position="117"/>
        <end position="138"/>
    </location>
</feature>
<feature type="transmembrane region" description="Helical" evidence="5">
    <location>
        <begin position="277"/>
        <end position="295"/>
    </location>
</feature>
<keyword evidence="2 5" id="KW-0812">Transmembrane</keyword>
<comment type="caution">
    <text evidence="7">The sequence shown here is derived from an EMBL/GenBank/DDBJ whole genome shotgun (WGS) entry which is preliminary data.</text>
</comment>
<evidence type="ECO:0000313" key="8">
    <source>
        <dbReference type="Proteomes" id="UP001597229"/>
    </source>
</evidence>
<feature type="transmembrane region" description="Helical" evidence="5">
    <location>
        <begin position="386"/>
        <end position="404"/>
    </location>
</feature>
<dbReference type="EMBL" id="JBHTLX010000023">
    <property type="protein sequence ID" value="MFD1249855.1"/>
    <property type="molecule type" value="Genomic_DNA"/>
</dbReference>
<keyword evidence="4 5" id="KW-0472">Membrane</keyword>
<feature type="transmembrane region" description="Helical" evidence="5">
    <location>
        <begin position="231"/>
        <end position="249"/>
    </location>
</feature>
<reference evidence="8" key="1">
    <citation type="journal article" date="2019" name="Int. J. Syst. Evol. Microbiol.">
        <title>The Global Catalogue of Microorganisms (GCM) 10K type strain sequencing project: providing services to taxonomists for standard genome sequencing and annotation.</title>
        <authorList>
            <consortium name="The Broad Institute Genomics Platform"/>
            <consortium name="The Broad Institute Genome Sequencing Center for Infectious Disease"/>
            <person name="Wu L."/>
            <person name="Ma J."/>
        </authorList>
    </citation>
    <scope>NUCLEOTIDE SEQUENCE [LARGE SCALE GENOMIC DNA]</scope>
    <source>
        <strain evidence="8">CCUG 52478</strain>
    </source>
</reference>
<feature type="transmembrane region" description="Helical" evidence="5">
    <location>
        <begin position="144"/>
        <end position="162"/>
    </location>
</feature>
<evidence type="ECO:0000256" key="4">
    <source>
        <dbReference type="ARBA" id="ARBA00023136"/>
    </source>
</evidence>
<evidence type="ECO:0000256" key="1">
    <source>
        <dbReference type="ARBA" id="ARBA00004141"/>
    </source>
</evidence>